<dbReference type="KEGG" id="dpp:DICPUDRAFT_99765"/>
<keyword evidence="2" id="KW-0812">Transmembrane</keyword>
<keyword evidence="2" id="KW-0472">Membrane</keyword>
<dbReference type="eggNOG" id="KOG1225">
    <property type="taxonomic scope" value="Eukaryota"/>
</dbReference>
<dbReference type="RefSeq" id="XP_003293825.1">
    <property type="nucleotide sequence ID" value="XM_003293777.1"/>
</dbReference>
<feature type="chain" id="PRO_5003262147" description="EGF-like domain-containing protein" evidence="3">
    <location>
        <begin position="28"/>
        <end position="1071"/>
    </location>
</feature>
<evidence type="ECO:0000259" key="4">
    <source>
        <dbReference type="PROSITE" id="PS50026"/>
    </source>
</evidence>
<dbReference type="Proteomes" id="UP000001064">
    <property type="component" value="Unassembled WGS sequence"/>
</dbReference>
<comment type="caution">
    <text evidence="1">Lacks conserved residue(s) required for the propagation of feature annotation.</text>
</comment>
<keyword evidence="6" id="KW-1185">Reference proteome</keyword>
<keyword evidence="1" id="KW-1015">Disulfide bond</keyword>
<evidence type="ECO:0000256" key="2">
    <source>
        <dbReference type="SAM" id="Phobius"/>
    </source>
</evidence>
<evidence type="ECO:0000313" key="5">
    <source>
        <dbReference type="EMBL" id="EGC29656.1"/>
    </source>
</evidence>
<dbReference type="AlphaFoldDB" id="F1A2D0"/>
<dbReference type="Pfam" id="PF01833">
    <property type="entry name" value="TIG"/>
    <property type="match status" value="1"/>
</dbReference>
<keyword evidence="3" id="KW-0732">Signal</keyword>
<reference evidence="6" key="1">
    <citation type="journal article" date="2011" name="Genome Biol.">
        <title>Comparative genomics of the social amoebae Dictyostelium discoideum and Dictyostelium purpureum.</title>
        <authorList>
            <consortium name="US DOE Joint Genome Institute (JGI-PGF)"/>
            <person name="Sucgang R."/>
            <person name="Kuo A."/>
            <person name="Tian X."/>
            <person name="Salerno W."/>
            <person name="Parikh A."/>
            <person name="Feasley C.L."/>
            <person name="Dalin E."/>
            <person name="Tu H."/>
            <person name="Huang E."/>
            <person name="Barry K."/>
            <person name="Lindquist E."/>
            <person name="Shapiro H."/>
            <person name="Bruce D."/>
            <person name="Schmutz J."/>
            <person name="Salamov A."/>
            <person name="Fey P."/>
            <person name="Gaudet P."/>
            <person name="Anjard C."/>
            <person name="Babu M.M."/>
            <person name="Basu S."/>
            <person name="Bushmanova Y."/>
            <person name="van der Wel H."/>
            <person name="Katoh-Kurasawa M."/>
            <person name="Dinh C."/>
            <person name="Coutinho P.M."/>
            <person name="Saito T."/>
            <person name="Elias M."/>
            <person name="Schaap P."/>
            <person name="Kay R.R."/>
            <person name="Henrissat B."/>
            <person name="Eichinger L."/>
            <person name="Rivero F."/>
            <person name="Putnam N.H."/>
            <person name="West C.M."/>
            <person name="Loomis W.F."/>
            <person name="Chisholm R.L."/>
            <person name="Shaulsky G."/>
            <person name="Strassmann J.E."/>
            <person name="Queller D.C."/>
            <person name="Kuspa A."/>
            <person name="Grigoriev I.V."/>
        </authorList>
    </citation>
    <scope>NUCLEOTIDE SEQUENCE [LARGE SCALE GENOMIC DNA]</scope>
    <source>
        <strain evidence="6">QSDP1</strain>
    </source>
</reference>
<protein>
    <recommendedName>
        <fullName evidence="4">EGF-like domain-containing protein</fullName>
    </recommendedName>
</protein>
<dbReference type="GeneID" id="10505141"/>
<dbReference type="InterPro" id="IPR000742">
    <property type="entry name" value="EGF"/>
</dbReference>
<evidence type="ECO:0000313" key="6">
    <source>
        <dbReference type="Proteomes" id="UP000001064"/>
    </source>
</evidence>
<feature type="disulfide bond" evidence="1">
    <location>
        <begin position="722"/>
        <end position="732"/>
    </location>
</feature>
<dbReference type="InParanoid" id="F1A2D0"/>
<feature type="domain" description="EGF-like" evidence="4">
    <location>
        <begin position="718"/>
        <end position="749"/>
    </location>
</feature>
<dbReference type="PANTHER" id="PTHR24032:SF14">
    <property type="entry name" value="EGF-LIKE DOMAIN-CONTAINING PROTEIN-RELATED"/>
    <property type="match status" value="1"/>
</dbReference>
<organism evidence="5 6">
    <name type="scientific">Dictyostelium purpureum</name>
    <name type="common">Slime mold</name>
    <dbReference type="NCBI Taxonomy" id="5786"/>
    <lineage>
        <taxon>Eukaryota</taxon>
        <taxon>Amoebozoa</taxon>
        <taxon>Evosea</taxon>
        <taxon>Eumycetozoa</taxon>
        <taxon>Dictyostelia</taxon>
        <taxon>Dictyosteliales</taxon>
        <taxon>Dictyosteliaceae</taxon>
        <taxon>Dictyostelium</taxon>
    </lineage>
</organism>
<dbReference type="PANTHER" id="PTHR24032">
    <property type="entry name" value="EGF-LIKE DOMAIN-CONTAINING PROTEIN-RELATED-RELATED"/>
    <property type="match status" value="1"/>
</dbReference>
<proteinExistence type="predicted"/>
<name>F1A2D0_DICPU</name>
<dbReference type="InterPro" id="IPR054484">
    <property type="entry name" value="ComC_SSD"/>
</dbReference>
<dbReference type="InterPro" id="IPR002909">
    <property type="entry name" value="IPT_dom"/>
</dbReference>
<sequence length="1071" mass="118743">MKTKNQKIIFLISIIVFLAFSPNSVQSDDTSCTQNLINTLFSNAPSNIVLCTGESGYTSSDNTWSYIGICKDSVTLESLSITSVTLNSNSLQSNLLSCFTSLTQLTLTNLSFDQDAFGSGSATNVALNTCSFKNQLISSNGNSISPTTTKFFMKINDQLNLPQLNLKTIKNLKSFELVHDITVQVNNYVTYINDLVPNETDFELLTLTSNEIPSFDNIKASDLFFNLVKASMVPSFDNFNTLNSVIGFYFNFNFDSDSEIDFPTSFSLATNIEELTLTGQLKKPTATLSLPPNTIKLTIADSPNFNIDGVFPLLLPNSLTTITISNLGLTNLPTFPQNIQSIYFENNDLIQSSSNLPDLSSYSNLKKVSFVNCGYTGSIPQSYCEYSDINLTKNNLQNSVPQCLVCYMDETYNSFSFNNNPSLTIGSCEPGSIIPNLSYDDNTKILALTGQNLGNVGPTIIGNGQQFQVVTPQSSFTLVWDESTYGTIPDTIQMYFGKDVFTLATRVLTPSIQTIKKSNSNFTFSGSNFSYNKDDIQIIVSKYQCIITLVQFNTIECYFDKKLPIGQDISATIQNVKPPTSVVVHFTVNTLYDTTTIVKFCPTDCNIGSGWGRCSSTTGECLCTTYYTGDSCSIPSPFLSSVSSTTIKGGLVNLYGWFGNVSHSDLSIRIGELNCVVHFTDNFFSNCTIGPGNGTVSVTLTQNGYVWTGYNKFHFIEPSYKCPKNCSNHGVCNDLIGQCKCNSGWGGCACNSYIPPTTSEASSSSHEISSPTVSIPQSNTTINETIGSALINNQQTTFEISILSLLELDFENNIINIYNLTNQWSTATINNSTYTFQQSIQESCLITYTIQQINTPTELEYAGLNLELEKDSIKISVLIQNYTFSSALNQLQLRLESSVYSNNTESFDNECNNKDSEAEMDGIDKNQLLNFVLLSKNNKILNAVFVNRIMSDSRQTFITNTIISNKTTSNNKYSIVIGLNLPHCTHECFIDPNFSLLVDSHFNKCQPNGRPVWVLYVSIFVPCTFFVIAAIAWGIIFRKYRTSILIKCYEHKESLNNLTRKNKDYIYMPNR</sequence>
<evidence type="ECO:0000256" key="1">
    <source>
        <dbReference type="PROSITE-ProRule" id="PRU00076"/>
    </source>
</evidence>
<keyword evidence="1" id="KW-0245">EGF-like domain</keyword>
<dbReference type="Gene3D" id="2.10.25.10">
    <property type="entry name" value="Laminin"/>
    <property type="match status" value="1"/>
</dbReference>
<feature type="transmembrane region" description="Helical" evidence="2">
    <location>
        <begin position="1013"/>
        <end position="1037"/>
    </location>
</feature>
<dbReference type="VEuPathDB" id="AmoebaDB:DICPUDRAFT_99765"/>
<dbReference type="PROSITE" id="PS50026">
    <property type="entry name" value="EGF_3"/>
    <property type="match status" value="1"/>
</dbReference>
<dbReference type="InterPro" id="IPR053331">
    <property type="entry name" value="EGF-like_comC"/>
</dbReference>
<dbReference type="EMBL" id="GL871406">
    <property type="protein sequence ID" value="EGC29656.1"/>
    <property type="molecule type" value="Genomic_DNA"/>
</dbReference>
<gene>
    <name evidence="5" type="ORF">DICPUDRAFT_99765</name>
</gene>
<keyword evidence="2" id="KW-1133">Transmembrane helix</keyword>
<evidence type="ECO:0000256" key="3">
    <source>
        <dbReference type="SAM" id="SignalP"/>
    </source>
</evidence>
<dbReference type="Pfam" id="PF22933">
    <property type="entry name" value="ComC_SSD"/>
    <property type="match status" value="1"/>
</dbReference>
<dbReference type="OrthoDB" id="26095at2759"/>
<feature type="signal peptide" evidence="3">
    <location>
        <begin position="1"/>
        <end position="27"/>
    </location>
</feature>
<accession>F1A2D0</accession>